<evidence type="ECO:0000256" key="1">
    <source>
        <dbReference type="SAM" id="MobiDB-lite"/>
    </source>
</evidence>
<dbReference type="Gramene" id="AET6Gv20333400.6">
    <property type="protein sequence ID" value="AET6Gv20333400.6"/>
    <property type="gene ID" value="AET6Gv20333400"/>
</dbReference>
<evidence type="ECO:0000313" key="3">
    <source>
        <dbReference type="Proteomes" id="UP000015105"/>
    </source>
</evidence>
<evidence type="ECO:0000313" key="2">
    <source>
        <dbReference type="EnsemblPlants" id="AET6Gv20333400.6"/>
    </source>
</evidence>
<keyword evidence="3" id="KW-1185">Reference proteome</keyword>
<reference evidence="2" key="3">
    <citation type="journal article" date="2017" name="Nature">
        <title>Genome sequence of the progenitor of the wheat D genome Aegilops tauschii.</title>
        <authorList>
            <person name="Luo M.C."/>
            <person name="Gu Y.Q."/>
            <person name="Puiu D."/>
            <person name="Wang H."/>
            <person name="Twardziok S.O."/>
            <person name="Deal K.R."/>
            <person name="Huo N."/>
            <person name="Zhu T."/>
            <person name="Wang L."/>
            <person name="Wang Y."/>
            <person name="McGuire P.E."/>
            <person name="Liu S."/>
            <person name="Long H."/>
            <person name="Ramasamy R.K."/>
            <person name="Rodriguez J.C."/>
            <person name="Van S.L."/>
            <person name="Yuan L."/>
            <person name="Wang Z."/>
            <person name="Xia Z."/>
            <person name="Xiao L."/>
            <person name="Anderson O.D."/>
            <person name="Ouyang S."/>
            <person name="Liang Y."/>
            <person name="Zimin A.V."/>
            <person name="Pertea G."/>
            <person name="Qi P."/>
            <person name="Bennetzen J.L."/>
            <person name="Dai X."/>
            <person name="Dawson M.W."/>
            <person name="Muller H.G."/>
            <person name="Kugler K."/>
            <person name="Rivarola-Duarte L."/>
            <person name="Spannagl M."/>
            <person name="Mayer K.F.X."/>
            <person name="Lu F.H."/>
            <person name="Bevan M.W."/>
            <person name="Leroy P."/>
            <person name="Li P."/>
            <person name="You F.M."/>
            <person name="Sun Q."/>
            <person name="Liu Z."/>
            <person name="Lyons E."/>
            <person name="Wicker T."/>
            <person name="Salzberg S.L."/>
            <person name="Devos K.M."/>
            <person name="Dvorak J."/>
        </authorList>
    </citation>
    <scope>NUCLEOTIDE SEQUENCE [LARGE SCALE GENOMIC DNA]</scope>
    <source>
        <strain evidence="2">cv. AL8/78</strain>
    </source>
</reference>
<reference evidence="3" key="2">
    <citation type="journal article" date="2017" name="Nat. Plants">
        <title>The Aegilops tauschii genome reveals multiple impacts of transposons.</title>
        <authorList>
            <person name="Zhao G."/>
            <person name="Zou C."/>
            <person name="Li K."/>
            <person name="Wang K."/>
            <person name="Li T."/>
            <person name="Gao L."/>
            <person name="Zhang X."/>
            <person name="Wang H."/>
            <person name="Yang Z."/>
            <person name="Liu X."/>
            <person name="Jiang W."/>
            <person name="Mao L."/>
            <person name="Kong X."/>
            <person name="Jiao Y."/>
            <person name="Jia J."/>
        </authorList>
    </citation>
    <scope>NUCLEOTIDE SEQUENCE [LARGE SCALE GENOMIC DNA]</scope>
    <source>
        <strain evidence="3">cv. AL8/78</strain>
    </source>
</reference>
<sequence length="76" mass="8826">MQPRRFVEQLLGKDQLSSPTPHRCRPFQRARVTAIKQLTELIKRMATRQSLVTTRPNVPGRLRPRPEHGQLTPSRC</sequence>
<reference evidence="3" key="1">
    <citation type="journal article" date="2014" name="Science">
        <title>Ancient hybridizations among the ancestral genomes of bread wheat.</title>
        <authorList>
            <consortium name="International Wheat Genome Sequencing Consortium,"/>
            <person name="Marcussen T."/>
            <person name="Sandve S.R."/>
            <person name="Heier L."/>
            <person name="Spannagl M."/>
            <person name="Pfeifer M."/>
            <person name="Jakobsen K.S."/>
            <person name="Wulff B.B."/>
            <person name="Steuernagel B."/>
            <person name="Mayer K.F."/>
            <person name="Olsen O.A."/>
        </authorList>
    </citation>
    <scope>NUCLEOTIDE SEQUENCE [LARGE SCALE GENOMIC DNA]</scope>
    <source>
        <strain evidence="3">cv. AL8/78</strain>
    </source>
</reference>
<dbReference type="Proteomes" id="UP000015105">
    <property type="component" value="Chromosome 6D"/>
</dbReference>
<dbReference type="EnsemblPlants" id="AET6Gv20333400.6">
    <property type="protein sequence ID" value="AET6Gv20333400.6"/>
    <property type="gene ID" value="AET6Gv20333400"/>
</dbReference>
<protein>
    <submittedName>
        <fullName evidence="2">Uncharacterized protein</fullName>
    </submittedName>
</protein>
<feature type="region of interest" description="Disordered" evidence="1">
    <location>
        <begin position="49"/>
        <end position="76"/>
    </location>
</feature>
<accession>A0A453ND60</accession>
<name>A0A453ND60_AEGTS</name>
<proteinExistence type="predicted"/>
<organism evidence="2 3">
    <name type="scientific">Aegilops tauschii subsp. strangulata</name>
    <name type="common">Goatgrass</name>
    <dbReference type="NCBI Taxonomy" id="200361"/>
    <lineage>
        <taxon>Eukaryota</taxon>
        <taxon>Viridiplantae</taxon>
        <taxon>Streptophyta</taxon>
        <taxon>Embryophyta</taxon>
        <taxon>Tracheophyta</taxon>
        <taxon>Spermatophyta</taxon>
        <taxon>Magnoliopsida</taxon>
        <taxon>Liliopsida</taxon>
        <taxon>Poales</taxon>
        <taxon>Poaceae</taxon>
        <taxon>BOP clade</taxon>
        <taxon>Pooideae</taxon>
        <taxon>Triticodae</taxon>
        <taxon>Triticeae</taxon>
        <taxon>Triticinae</taxon>
        <taxon>Aegilops</taxon>
    </lineage>
</organism>
<dbReference type="AlphaFoldDB" id="A0A453ND60"/>
<reference evidence="2" key="5">
    <citation type="journal article" date="2021" name="G3 (Bethesda)">
        <title>Aegilops tauschii genome assembly Aet v5.0 features greater sequence contiguity and improved annotation.</title>
        <authorList>
            <person name="Wang L."/>
            <person name="Zhu T."/>
            <person name="Rodriguez J.C."/>
            <person name="Deal K.R."/>
            <person name="Dubcovsky J."/>
            <person name="McGuire P.E."/>
            <person name="Lux T."/>
            <person name="Spannagl M."/>
            <person name="Mayer K.F.X."/>
            <person name="Baldrich P."/>
            <person name="Meyers B.C."/>
            <person name="Huo N."/>
            <person name="Gu Y.Q."/>
            <person name="Zhou H."/>
            <person name="Devos K.M."/>
            <person name="Bennetzen J.L."/>
            <person name="Unver T."/>
            <person name="Budak H."/>
            <person name="Gulick P.J."/>
            <person name="Galiba G."/>
            <person name="Kalapos B."/>
            <person name="Nelson D.R."/>
            <person name="Li P."/>
            <person name="You F.M."/>
            <person name="Luo M.C."/>
            <person name="Dvorak J."/>
        </authorList>
    </citation>
    <scope>NUCLEOTIDE SEQUENCE [LARGE SCALE GENOMIC DNA]</scope>
    <source>
        <strain evidence="2">cv. AL8/78</strain>
    </source>
</reference>
<reference evidence="2" key="4">
    <citation type="submission" date="2019-03" db="UniProtKB">
        <authorList>
            <consortium name="EnsemblPlants"/>
        </authorList>
    </citation>
    <scope>IDENTIFICATION</scope>
</reference>